<dbReference type="SFLD" id="SFLDS00029">
    <property type="entry name" value="Radical_SAM"/>
    <property type="match status" value="1"/>
</dbReference>
<gene>
    <name evidence="6" type="ORF">FVW59_05410</name>
</gene>
<dbReference type="InterPro" id="IPR040086">
    <property type="entry name" value="MJ0683-like"/>
</dbReference>
<evidence type="ECO:0000259" key="5">
    <source>
        <dbReference type="PROSITE" id="PS51918"/>
    </source>
</evidence>
<dbReference type="RefSeq" id="WP_148063216.1">
    <property type="nucleotide sequence ID" value="NZ_VRYZ01000002.1"/>
</dbReference>
<dbReference type="PANTHER" id="PTHR43432:SF3">
    <property type="entry name" value="SLR0285 PROTEIN"/>
    <property type="match status" value="1"/>
</dbReference>
<dbReference type="GO" id="GO:0003824">
    <property type="term" value="F:catalytic activity"/>
    <property type="evidence" value="ECO:0007669"/>
    <property type="project" value="InterPro"/>
</dbReference>
<proteinExistence type="predicted"/>
<feature type="region of interest" description="Disordered" evidence="4">
    <location>
        <begin position="344"/>
        <end position="370"/>
    </location>
</feature>
<dbReference type="OrthoDB" id="9785699at2"/>
<evidence type="ECO:0000256" key="1">
    <source>
        <dbReference type="ARBA" id="ARBA00022723"/>
    </source>
</evidence>
<evidence type="ECO:0000313" key="6">
    <source>
        <dbReference type="EMBL" id="TXS93280.1"/>
    </source>
</evidence>
<feature type="domain" description="Radical SAM core" evidence="5">
    <location>
        <begin position="63"/>
        <end position="301"/>
    </location>
</feature>
<dbReference type="SUPFAM" id="SSF102114">
    <property type="entry name" value="Radical SAM enzymes"/>
    <property type="match status" value="1"/>
</dbReference>
<organism evidence="6 7">
    <name type="scientific">Parahaliea aestuarii</name>
    <dbReference type="NCBI Taxonomy" id="1852021"/>
    <lineage>
        <taxon>Bacteria</taxon>
        <taxon>Pseudomonadati</taxon>
        <taxon>Pseudomonadota</taxon>
        <taxon>Gammaproteobacteria</taxon>
        <taxon>Cellvibrionales</taxon>
        <taxon>Halieaceae</taxon>
        <taxon>Parahaliea</taxon>
    </lineage>
</organism>
<dbReference type="Proteomes" id="UP000321933">
    <property type="component" value="Unassembled WGS sequence"/>
</dbReference>
<evidence type="ECO:0000256" key="3">
    <source>
        <dbReference type="ARBA" id="ARBA00023014"/>
    </source>
</evidence>
<dbReference type="Gene3D" id="3.80.30.30">
    <property type="match status" value="1"/>
</dbReference>
<comment type="caution">
    <text evidence="6">The sequence shown here is derived from an EMBL/GenBank/DDBJ whole genome shotgun (WGS) entry which is preliminary data.</text>
</comment>
<keyword evidence="7" id="KW-1185">Reference proteome</keyword>
<sequence length="370" mass="41226">MADHNPARPQPHKGRGALSNHSPRYLATHSEWDENEDGIAGPSPVTECRAVQARSVISRNQSPDIPFYQSINPYQGCEHGCIYCYARPTHAYLDLSPGLDFETRLTYKANAAEQLRRELARPGYRCSAITLGANTDPYQPVEREHRITRQLLEVLRDCRHPVAIITKGALVTRDIDILREMAADGLASVAISLTTLDDSLKRQLEPRAPSARARLRAMAELRAAGVPVSVLFAPVIPAINDSEMETLLQAAREAGADRAAYILLRLPLEVRDLFFEWLHQHYPQRAGHVISLLRQCRGGTDYDSRFGHRMRGSGVFAELLSQRFRLSCKKLGLNMGESHAERCDLFTPPPSVPSTRKIRGGSDAQGELFS</sequence>
<dbReference type="PROSITE" id="PS51918">
    <property type="entry name" value="RADICAL_SAM"/>
    <property type="match status" value="1"/>
</dbReference>
<accession>A0A5C9A0H6</accession>
<dbReference type="GO" id="GO:0051536">
    <property type="term" value="F:iron-sulfur cluster binding"/>
    <property type="evidence" value="ECO:0007669"/>
    <property type="project" value="UniProtKB-KW"/>
</dbReference>
<dbReference type="CDD" id="cd01335">
    <property type="entry name" value="Radical_SAM"/>
    <property type="match status" value="1"/>
</dbReference>
<evidence type="ECO:0000313" key="7">
    <source>
        <dbReference type="Proteomes" id="UP000321933"/>
    </source>
</evidence>
<protein>
    <submittedName>
        <fullName evidence="6">PA0069 family radical SAM protein</fullName>
    </submittedName>
</protein>
<dbReference type="GO" id="GO:0046872">
    <property type="term" value="F:metal ion binding"/>
    <property type="evidence" value="ECO:0007669"/>
    <property type="project" value="UniProtKB-KW"/>
</dbReference>
<keyword evidence="1" id="KW-0479">Metal-binding</keyword>
<reference evidence="6 7" key="1">
    <citation type="submission" date="2019-08" db="EMBL/GenBank/DDBJ databases">
        <title>Parahaliea maris sp. nov., isolated from the surface seawater.</title>
        <authorList>
            <person name="Liu Y."/>
        </authorList>
    </citation>
    <scope>NUCLEOTIDE SEQUENCE [LARGE SCALE GENOMIC DNA]</scope>
    <source>
        <strain evidence="6 7">S2-26</strain>
    </source>
</reference>
<evidence type="ECO:0000256" key="4">
    <source>
        <dbReference type="SAM" id="MobiDB-lite"/>
    </source>
</evidence>
<dbReference type="InterPro" id="IPR007197">
    <property type="entry name" value="rSAM"/>
</dbReference>
<dbReference type="NCBIfam" id="NF033668">
    <property type="entry name" value="rSAM_PA0069"/>
    <property type="match status" value="1"/>
</dbReference>
<dbReference type="InterPro" id="IPR058240">
    <property type="entry name" value="rSAM_sf"/>
</dbReference>
<feature type="region of interest" description="Disordered" evidence="4">
    <location>
        <begin position="1"/>
        <end position="23"/>
    </location>
</feature>
<dbReference type="EMBL" id="VRYZ01000002">
    <property type="protein sequence ID" value="TXS93280.1"/>
    <property type="molecule type" value="Genomic_DNA"/>
</dbReference>
<dbReference type="InterPro" id="IPR006638">
    <property type="entry name" value="Elp3/MiaA/NifB-like_rSAM"/>
</dbReference>
<evidence type="ECO:0000256" key="2">
    <source>
        <dbReference type="ARBA" id="ARBA00023004"/>
    </source>
</evidence>
<name>A0A5C9A0H6_9GAMM</name>
<keyword evidence="3" id="KW-0411">Iron-sulfur</keyword>
<dbReference type="PANTHER" id="PTHR43432">
    <property type="entry name" value="SLR0285 PROTEIN"/>
    <property type="match status" value="1"/>
</dbReference>
<keyword evidence="2" id="KW-0408">Iron</keyword>
<dbReference type="Pfam" id="PF04055">
    <property type="entry name" value="Radical_SAM"/>
    <property type="match status" value="1"/>
</dbReference>
<dbReference type="SMART" id="SM00729">
    <property type="entry name" value="Elp3"/>
    <property type="match status" value="1"/>
</dbReference>
<dbReference type="AlphaFoldDB" id="A0A5C9A0H6"/>
<dbReference type="SFLD" id="SFLDG01084">
    <property type="entry name" value="Uncharacterised_Radical_SAM_Su"/>
    <property type="match status" value="1"/>
</dbReference>